<dbReference type="Proteomes" id="UP000026913">
    <property type="component" value="Chromosome"/>
</dbReference>
<evidence type="ECO:0000259" key="4">
    <source>
        <dbReference type="PROSITE" id="PS01124"/>
    </source>
</evidence>
<dbReference type="InterPro" id="IPR009594">
    <property type="entry name" value="Tscrpt_reg_HTH_AraC_N"/>
</dbReference>
<accession>A0A024EJB3</accession>
<dbReference type="GO" id="GO:0043565">
    <property type="term" value="F:sequence-specific DNA binding"/>
    <property type="evidence" value="ECO:0007669"/>
    <property type="project" value="InterPro"/>
</dbReference>
<feature type="domain" description="HTH araC/xylS-type" evidence="4">
    <location>
        <begin position="216"/>
        <end position="314"/>
    </location>
</feature>
<dbReference type="InterPro" id="IPR009057">
    <property type="entry name" value="Homeodomain-like_sf"/>
</dbReference>
<evidence type="ECO:0000256" key="2">
    <source>
        <dbReference type="ARBA" id="ARBA00023125"/>
    </source>
</evidence>
<dbReference type="Pfam" id="PF12833">
    <property type="entry name" value="HTH_18"/>
    <property type="match status" value="1"/>
</dbReference>
<dbReference type="GO" id="GO:0003700">
    <property type="term" value="F:DNA-binding transcription factor activity"/>
    <property type="evidence" value="ECO:0007669"/>
    <property type="project" value="InterPro"/>
</dbReference>
<keyword evidence="1" id="KW-0805">Transcription regulation</keyword>
<keyword evidence="3" id="KW-0804">Transcription</keyword>
<proteinExistence type="predicted"/>
<reference evidence="5 6" key="1">
    <citation type="journal article" date="2012" name="J. Bacteriol.">
        <title>Genome sequence of cold-adapted Pseudomonas mandelii strain JR-1.</title>
        <authorList>
            <person name="Jang S.H."/>
            <person name="Kim J."/>
            <person name="Kim J."/>
            <person name="Hong S."/>
            <person name="Lee C."/>
        </authorList>
    </citation>
    <scope>NUCLEOTIDE SEQUENCE [LARGE SCALE GENOMIC DNA]</scope>
    <source>
        <strain evidence="5 6">JR-1</strain>
    </source>
</reference>
<dbReference type="EMBL" id="CP005960">
    <property type="protein sequence ID" value="AHZ73049.1"/>
    <property type="molecule type" value="Genomic_DNA"/>
</dbReference>
<dbReference type="AlphaFoldDB" id="A0A024EJB3"/>
<dbReference type="HOGENOM" id="CLU_000445_100_2_6"/>
<gene>
    <name evidence="5" type="ORF">OU5_5970</name>
</gene>
<evidence type="ECO:0000256" key="3">
    <source>
        <dbReference type="ARBA" id="ARBA00023163"/>
    </source>
</evidence>
<organism evidence="5 6">
    <name type="scientific">Pseudomonas mandelii JR-1</name>
    <dbReference type="NCBI Taxonomy" id="1147786"/>
    <lineage>
        <taxon>Bacteria</taxon>
        <taxon>Pseudomonadati</taxon>
        <taxon>Pseudomonadota</taxon>
        <taxon>Gammaproteobacteria</taxon>
        <taxon>Pseudomonadales</taxon>
        <taxon>Pseudomonadaceae</taxon>
        <taxon>Pseudomonas</taxon>
    </lineage>
</organism>
<evidence type="ECO:0000313" key="5">
    <source>
        <dbReference type="EMBL" id="AHZ73049.1"/>
    </source>
</evidence>
<dbReference type="SUPFAM" id="SSF46689">
    <property type="entry name" value="Homeodomain-like"/>
    <property type="match status" value="2"/>
</dbReference>
<keyword evidence="2" id="KW-0238">DNA-binding</keyword>
<evidence type="ECO:0000313" key="6">
    <source>
        <dbReference type="Proteomes" id="UP000026913"/>
    </source>
</evidence>
<evidence type="ECO:0000256" key="1">
    <source>
        <dbReference type="ARBA" id="ARBA00023015"/>
    </source>
</evidence>
<name>A0A024EJB3_9PSED</name>
<dbReference type="SMART" id="SM00342">
    <property type="entry name" value="HTH_ARAC"/>
    <property type="match status" value="1"/>
</dbReference>
<dbReference type="Gene3D" id="1.10.10.60">
    <property type="entry name" value="Homeodomain-like"/>
    <property type="match status" value="1"/>
</dbReference>
<dbReference type="PANTHER" id="PTHR43436">
    <property type="entry name" value="ARAC-FAMILY TRANSCRIPTIONAL REGULATOR"/>
    <property type="match status" value="1"/>
</dbReference>
<dbReference type="KEGG" id="pman:OU5_5970"/>
<dbReference type="InterPro" id="IPR037923">
    <property type="entry name" value="HTH-like"/>
</dbReference>
<dbReference type="PROSITE" id="PS01124">
    <property type="entry name" value="HTH_ARAC_FAMILY_2"/>
    <property type="match status" value="1"/>
</dbReference>
<dbReference type="InterPro" id="IPR018060">
    <property type="entry name" value="HTH_AraC"/>
</dbReference>
<dbReference type="PANTHER" id="PTHR43436:SF1">
    <property type="entry name" value="TRANSCRIPTIONAL REGULATORY PROTEIN"/>
    <property type="match status" value="1"/>
</dbReference>
<sequence>MKDKRLPVVIECLPILLAWLALLAAMAHVQRMNPAIEELRRLVMRAENKWTDTGLPRVAMVQAEACASQVYQPMLHLVLQGAKTLSIGDQVYQYLPMTYFLVPVDVPATGEIHPGGPGLPYLAISLTLDPSVIATLLTTDIKTTAPPPASRFAAVPAQAEMIDAWLRMMRLMDRPNEAAVLAPMLEREILFRALQGPLGPMLREIARPDGRLAQIRRATQWIREHYTEPFRVEPLATMTDMSVAAFYRHFKSITGMTPIQYQKRLRLLRARWLLLFDPRDAASIAFTVGYESASQFSREYARLFGMPPARDAARFRAPVVPGETDMTTLDLQPELNPA</sequence>
<protein>
    <submittedName>
        <fullName evidence="5">Helix-turn-helix, AraC type:AraC-type transcriptional regulator</fullName>
    </submittedName>
</protein>
<dbReference type="Pfam" id="PF06719">
    <property type="entry name" value="AraC_N"/>
    <property type="match status" value="1"/>
</dbReference>
<dbReference type="SUPFAM" id="SSF51215">
    <property type="entry name" value="Regulatory protein AraC"/>
    <property type="match status" value="1"/>
</dbReference>